<keyword evidence="4 5" id="KW-0694">RNA-binding</keyword>
<gene>
    <name evidence="4 7" type="primary">rplU</name>
    <name evidence="7" type="ORF">OMW55_01795</name>
</gene>
<comment type="subunit">
    <text evidence="4">Part of the 50S ribosomal subunit. Contacts protein L20.</text>
</comment>
<feature type="region of interest" description="Disordered" evidence="6">
    <location>
        <begin position="76"/>
        <end position="180"/>
    </location>
</feature>
<dbReference type="InterPro" id="IPR036164">
    <property type="entry name" value="bL21-like_sf"/>
</dbReference>
<keyword evidence="8" id="KW-1185">Reference proteome</keyword>
<evidence type="ECO:0000256" key="4">
    <source>
        <dbReference type="HAMAP-Rule" id="MF_01363"/>
    </source>
</evidence>
<dbReference type="GO" id="GO:0005840">
    <property type="term" value="C:ribosome"/>
    <property type="evidence" value="ECO:0007669"/>
    <property type="project" value="UniProtKB-KW"/>
</dbReference>
<evidence type="ECO:0000313" key="7">
    <source>
        <dbReference type="EMBL" id="MCW3796542.1"/>
    </source>
</evidence>
<evidence type="ECO:0000256" key="5">
    <source>
        <dbReference type="RuleBase" id="RU000562"/>
    </source>
</evidence>
<keyword evidence="4 5" id="KW-0699">rRNA-binding</keyword>
<accession>A0ABT3JBW2</accession>
<keyword evidence="2 4" id="KW-0689">Ribosomal protein</keyword>
<feature type="compositionally biased region" description="Basic residues" evidence="6">
    <location>
        <begin position="76"/>
        <end position="88"/>
    </location>
</feature>
<feature type="compositionally biased region" description="Low complexity" evidence="6">
    <location>
        <begin position="98"/>
        <end position="128"/>
    </location>
</feature>
<evidence type="ECO:0000256" key="2">
    <source>
        <dbReference type="ARBA" id="ARBA00022980"/>
    </source>
</evidence>
<reference evidence="7 8" key="1">
    <citation type="submission" date="2022-10" db="EMBL/GenBank/DDBJ databases">
        <title>Sphingomonas sp.</title>
        <authorList>
            <person name="Jin C."/>
        </authorList>
    </citation>
    <scope>NUCLEOTIDE SEQUENCE [LARGE SCALE GENOMIC DNA]</scope>
    <source>
        <strain evidence="7 8">BN140010</strain>
    </source>
</reference>
<comment type="caution">
    <text evidence="7">The sequence shown here is derived from an EMBL/GenBank/DDBJ whole genome shotgun (WGS) entry which is preliminary data.</text>
</comment>
<evidence type="ECO:0000256" key="1">
    <source>
        <dbReference type="ARBA" id="ARBA00008563"/>
    </source>
</evidence>
<keyword evidence="3 4" id="KW-0687">Ribonucleoprotein</keyword>
<comment type="function">
    <text evidence="4 5">This protein binds to 23S rRNA in the presence of protein L20.</text>
</comment>
<dbReference type="InterPro" id="IPR001787">
    <property type="entry name" value="Ribosomal_bL21"/>
</dbReference>
<dbReference type="Proteomes" id="UP001526246">
    <property type="component" value="Unassembled WGS sequence"/>
</dbReference>
<feature type="compositionally biased region" description="Polar residues" evidence="6">
    <location>
        <begin position="162"/>
        <end position="180"/>
    </location>
</feature>
<evidence type="ECO:0000313" key="8">
    <source>
        <dbReference type="Proteomes" id="UP001526246"/>
    </source>
</evidence>
<comment type="similarity">
    <text evidence="1 4 5">Belongs to the bacterial ribosomal protein bL21 family.</text>
</comment>
<proteinExistence type="inferred from homology"/>
<dbReference type="HAMAP" id="MF_01363">
    <property type="entry name" value="Ribosomal_bL21"/>
    <property type="match status" value="1"/>
</dbReference>
<dbReference type="Pfam" id="PF00829">
    <property type="entry name" value="Ribosomal_L21p"/>
    <property type="match status" value="1"/>
</dbReference>
<name>A0ABT3JBW2_9SPHN</name>
<dbReference type="PANTHER" id="PTHR21349">
    <property type="entry name" value="50S RIBOSOMAL PROTEIN L21"/>
    <property type="match status" value="1"/>
</dbReference>
<dbReference type="NCBIfam" id="TIGR00061">
    <property type="entry name" value="L21"/>
    <property type="match status" value="1"/>
</dbReference>
<dbReference type="SUPFAM" id="SSF141091">
    <property type="entry name" value="L21p-like"/>
    <property type="match status" value="1"/>
</dbReference>
<dbReference type="EMBL" id="JAPDOB010000001">
    <property type="protein sequence ID" value="MCW3796542.1"/>
    <property type="molecule type" value="Genomic_DNA"/>
</dbReference>
<evidence type="ECO:0000256" key="3">
    <source>
        <dbReference type="ARBA" id="ARBA00023274"/>
    </source>
</evidence>
<organism evidence="7 8">
    <name type="scientific">Sphingomonas arvum</name>
    <dbReference type="NCBI Taxonomy" id="2992113"/>
    <lineage>
        <taxon>Bacteria</taxon>
        <taxon>Pseudomonadati</taxon>
        <taxon>Pseudomonadota</taxon>
        <taxon>Alphaproteobacteria</taxon>
        <taxon>Sphingomonadales</taxon>
        <taxon>Sphingomonadaceae</taxon>
        <taxon>Sphingomonas</taxon>
    </lineage>
</organism>
<protein>
    <recommendedName>
        <fullName evidence="4">Large ribosomal subunit protein bL21</fullName>
    </recommendedName>
</protein>
<dbReference type="InterPro" id="IPR028909">
    <property type="entry name" value="bL21-like"/>
</dbReference>
<dbReference type="PANTHER" id="PTHR21349:SF0">
    <property type="entry name" value="LARGE RIBOSOMAL SUBUNIT PROTEIN BL21M"/>
    <property type="match status" value="1"/>
</dbReference>
<evidence type="ECO:0000256" key="6">
    <source>
        <dbReference type="SAM" id="MobiDB-lite"/>
    </source>
</evidence>
<sequence>MFAIVRTGGKQYRVAPGDKIVVEKLDGNAGDSITLSDVLLAGDGSDLKDTGGLTVAAEIVAQAKADKVVIFKKRRRHNYRRKKGHRQQHTILRIVSVGGQTAQQSSSTASAAPAQADASATDGAAPKAKAPRKAKSPSPAPEDAVSAEGVAPADAGTEATHEVSTSDAAPANNSSEGQQA</sequence>